<gene>
    <name evidence="1" type="ORF">L1987_70960</name>
</gene>
<accession>A0ACB9ARY2</accession>
<protein>
    <submittedName>
        <fullName evidence="1">Uncharacterized protein</fullName>
    </submittedName>
</protein>
<evidence type="ECO:0000313" key="2">
    <source>
        <dbReference type="Proteomes" id="UP001056120"/>
    </source>
</evidence>
<sequence>MALPWDEVKRLMTEEFCPRNEVKKLEAEFWDLAQDSGENLAYTTRFHELSLLVPHMVTPLSHCIEKYIGRLPRQIQDTVLGRNPATLEDAICLSATLTDIHVKAGTLTKKGTMKVSDTITPPTHNKEATTEPFRNNRKRKTRNYAVVTPAIPINKVAPMVQAPAKKPYVGIYPLCATCNYHYPQSIPCRLCTYCGRYGHTVNVCRAKALAGQVNPPNQTNTQVANQGVPAIANGRACYECGNPNHFRDQCPKGGARGRAFNINANEAQANNYVVNGTFLVNSQYASILFDTGADKSFVSLNFEPLLAKTRSQLEKTFTVEVANGDSLTIESIIYDCSLELNDHTFPINLVPMPLGSFDIIIGMDWLSNHHAEVICFEKCIRIPLPSGETLRVFGEKPCKGLKLMSCTTAQKYLRKKYIAFLAHIVQKDVKEKTIQDIPIIRDFPEVFPEDLSGLPPVRQVEFRIDLVPGSNPVARAPYRLAPSEMQKLASQLQELSDKGFIRPSHSPWGAPVLFVKKKDGSFRMCIDYRELNKLTIKNRYPLPRIDDLVDQLQVSTCFSKIDLRSGYHQLRVQEDDIPKTAFRTRYGHYEFMVMPFGLTNAPAVFMDLMNRVCKPYLDKFVIVFIDDILIYSKTKADHEQHLRLVLDLLKKEQLYAKFSKCEFWLKEVQFLCHIVNDKGIHVNPAKIETVKNWNTPKTPTEVRSFLGLAGYYRRFISNFSKIAVPLTALTHKGKTYEWGPKQEEAFQTLKQKLCNAPILTLLDGSDDLVVYCDVSNQGLGCVLM</sequence>
<reference evidence="2" key="1">
    <citation type="journal article" date="2022" name="Mol. Ecol. Resour.">
        <title>The genomes of chicory, endive, great burdock and yacon provide insights into Asteraceae palaeo-polyploidization history and plant inulin production.</title>
        <authorList>
            <person name="Fan W."/>
            <person name="Wang S."/>
            <person name="Wang H."/>
            <person name="Wang A."/>
            <person name="Jiang F."/>
            <person name="Liu H."/>
            <person name="Zhao H."/>
            <person name="Xu D."/>
            <person name="Zhang Y."/>
        </authorList>
    </citation>
    <scope>NUCLEOTIDE SEQUENCE [LARGE SCALE GENOMIC DNA]</scope>
    <source>
        <strain evidence="2">cv. Yunnan</strain>
    </source>
</reference>
<dbReference type="Proteomes" id="UP001056120">
    <property type="component" value="Linkage Group LG24"/>
</dbReference>
<proteinExistence type="predicted"/>
<comment type="caution">
    <text evidence="1">The sequence shown here is derived from an EMBL/GenBank/DDBJ whole genome shotgun (WGS) entry which is preliminary data.</text>
</comment>
<keyword evidence="2" id="KW-1185">Reference proteome</keyword>
<reference evidence="1 2" key="2">
    <citation type="journal article" date="2022" name="Mol. Ecol. Resour.">
        <title>The genomes of chicory, endive, great burdock and yacon provide insights into Asteraceae paleo-polyploidization history and plant inulin production.</title>
        <authorList>
            <person name="Fan W."/>
            <person name="Wang S."/>
            <person name="Wang H."/>
            <person name="Wang A."/>
            <person name="Jiang F."/>
            <person name="Liu H."/>
            <person name="Zhao H."/>
            <person name="Xu D."/>
            <person name="Zhang Y."/>
        </authorList>
    </citation>
    <scope>NUCLEOTIDE SEQUENCE [LARGE SCALE GENOMIC DNA]</scope>
    <source>
        <strain evidence="2">cv. Yunnan</strain>
        <tissue evidence="1">Leaves</tissue>
    </source>
</reference>
<evidence type="ECO:0000313" key="1">
    <source>
        <dbReference type="EMBL" id="KAI3712404.1"/>
    </source>
</evidence>
<dbReference type="EMBL" id="CM042041">
    <property type="protein sequence ID" value="KAI3712404.1"/>
    <property type="molecule type" value="Genomic_DNA"/>
</dbReference>
<name>A0ACB9ARY2_9ASTR</name>
<organism evidence="1 2">
    <name type="scientific">Smallanthus sonchifolius</name>
    <dbReference type="NCBI Taxonomy" id="185202"/>
    <lineage>
        <taxon>Eukaryota</taxon>
        <taxon>Viridiplantae</taxon>
        <taxon>Streptophyta</taxon>
        <taxon>Embryophyta</taxon>
        <taxon>Tracheophyta</taxon>
        <taxon>Spermatophyta</taxon>
        <taxon>Magnoliopsida</taxon>
        <taxon>eudicotyledons</taxon>
        <taxon>Gunneridae</taxon>
        <taxon>Pentapetalae</taxon>
        <taxon>asterids</taxon>
        <taxon>campanulids</taxon>
        <taxon>Asterales</taxon>
        <taxon>Asteraceae</taxon>
        <taxon>Asteroideae</taxon>
        <taxon>Heliantheae alliance</taxon>
        <taxon>Millerieae</taxon>
        <taxon>Smallanthus</taxon>
    </lineage>
</organism>